<evidence type="ECO:0000313" key="4">
    <source>
        <dbReference type="Proteomes" id="UP000612808"/>
    </source>
</evidence>
<dbReference type="RefSeq" id="WP_203656443.1">
    <property type="nucleotide sequence ID" value="NZ_BAAAZM010000004.1"/>
</dbReference>
<keyword evidence="4" id="KW-1185">Reference proteome</keyword>
<dbReference type="Gene3D" id="2.60.420.10">
    <property type="entry name" value="Maltose phosphorylase, domain 3"/>
    <property type="match status" value="1"/>
</dbReference>
<dbReference type="AlphaFoldDB" id="A0A8J3J2E6"/>
<dbReference type="InterPro" id="IPR012341">
    <property type="entry name" value="6hp_glycosidase-like_sf"/>
</dbReference>
<dbReference type="PROSITE" id="PS51318">
    <property type="entry name" value="TAT"/>
    <property type="match status" value="1"/>
</dbReference>
<evidence type="ECO:0000259" key="1">
    <source>
        <dbReference type="Pfam" id="PF03633"/>
    </source>
</evidence>
<sequence>MRSDGLSRRHLLGAAGLVAAGVAGAPEVAAAAPRTAGADVTPARPEIEFAPDVDDLLGGAYRAALGNLLDTNTVAYDPAVYDRTGLLTDPPGTFFRAGGGYEQPWTRDAATNSWNAGSLLAPAVARNTLWAVCERRADGSLLVQRDNQWWDQIVWAIAAWHHHLVTGDRAFLTDAYACAAATLGLLRATRHDPAYGLFRGPAYMQDGIAGYPSPPYDPANDSSFVLDHPHTDTLMCLSTNCVYHGAYLALAAMADAVGEHAAAGRYRAAAADLRAAIDRHLWRPDAGTYGYFVHGAGERAGTLETYQEGAGLAFAVLFGVASPGRARSVLATLHHEPYGAVNVWPHFARFDDAHPGRHNVIVWPMVVGMVGHAAAAAGRTDLLARAIGDVARLWRADGHFWELYNARTGAVDGGWQVGRHWPAEPDQTWSATGYLRMVHDGLFGIRCTPTGLRFAPSLPDGWGPVTLRGLAYRGMTLDVTLTGAGRRLVSSTVDGRRADLVRADLTGHHTVRLALG</sequence>
<organism evidence="3 4">
    <name type="scientific">Actinocatenispora rupis</name>
    <dbReference type="NCBI Taxonomy" id="519421"/>
    <lineage>
        <taxon>Bacteria</taxon>
        <taxon>Bacillati</taxon>
        <taxon>Actinomycetota</taxon>
        <taxon>Actinomycetes</taxon>
        <taxon>Micromonosporales</taxon>
        <taxon>Micromonosporaceae</taxon>
        <taxon>Actinocatenispora</taxon>
    </lineage>
</organism>
<protein>
    <recommendedName>
        <fullName evidence="5">Alpha-L-rhamnosidase six-hairpin glycosidase domain-containing protein</fullName>
    </recommendedName>
</protein>
<evidence type="ECO:0000259" key="2">
    <source>
        <dbReference type="Pfam" id="PF22422"/>
    </source>
</evidence>
<dbReference type="SUPFAM" id="SSF48208">
    <property type="entry name" value="Six-hairpin glycosidases"/>
    <property type="match status" value="1"/>
</dbReference>
<feature type="domain" description="Mannosylglycerate hydrolase MGH1-like glycoside hydrolase" evidence="2">
    <location>
        <begin position="154"/>
        <end position="430"/>
    </location>
</feature>
<feature type="domain" description="Glycoside hydrolase family 65 C-terminal" evidence="1">
    <location>
        <begin position="450"/>
        <end position="485"/>
    </location>
</feature>
<dbReference type="EMBL" id="BOMB01000010">
    <property type="protein sequence ID" value="GID10855.1"/>
    <property type="molecule type" value="Genomic_DNA"/>
</dbReference>
<proteinExistence type="predicted"/>
<comment type="caution">
    <text evidence="3">The sequence shown here is derived from an EMBL/GenBank/DDBJ whole genome shotgun (WGS) entry which is preliminary data.</text>
</comment>
<dbReference type="InterPro" id="IPR006311">
    <property type="entry name" value="TAT_signal"/>
</dbReference>
<accession>A0A8J3J2E6</accession>
<dbReference type="Proteomes" id="UP000612808">
    <property type="component" value="Unassembled WGS sequence"/>
</dbReference>
<dbReference type="InterPro" id="IPR005194">
    <property type="entry name" value="Glyco_hydro_65_C"/>
</dbReference>
<reference evidence="3" key="1">
    <citation type="submission" date="2021-01" db="EMBL/GenBank/DDBJ databases">
        <title>Whole genome shotgun sequence of Actinocatenispora rupis NBRC 107355.</title>
        <authorList>
            <person name="Komaki H."/>
            <person name="Tamura T."/>
        </authorList>
    </citation>
    <scope>NUCLEOTIDE SEQUENCE</scope>
    <source>
        <strain evidence="3">NBRC 107355</strain>
    </source>
</reference>
<dbReference type="InterPro" id="IPR054491">
    <property type="entry name" value="MGH1-like_GH"/>
</dbReference>
<dbReference type="PANTHER" id="PTHR34987:SF4">
    <property type="entry name" value="ALPHA-L-RHAMNOSIDASE C-TERMINAL DOMAIN-CONTAINING PROTEIN"/>
    <property type="match status" value="1"/>
</dbReference>
<dbReference type="InterPro" id="IPR008928">
    <property type="entry name" value="6-hairpin_glycosidase_sf"/>
</dbReference>
<dbReference type="Gene3D" id="1.50.10.10">
    <property type="match status" value="1"/>
</dbReference>
<dbReference type="PANTHER" id="PTHR34987">
    <property type="entry name" value="C, PUTATIVE (AFU_ORTHOLOGUE AFUA_3G02880)-RELATED"/>
    <property type="match status" value="1"/>
</dbReference>
<evidence type="ECO:0000313" key="3">
    <source>
        <dbReference type="EMBL" id="GID10855.1"/>
    </source>
</evidence>
<evidence type="ECO:0008006" key="5">
    <source>
        <dbReference type="Google" id="ProtNLM"/>
    </source>
</evidence>
<name>A0A8J3J2E6_9ACTN</name>
<gene>
    <name evidence="3" type="ORF">Aru02nite_17440</name>
</gene>
<dbReference type="GO" id="GO:0005975">
    <property type="term" value="P:carbohydrate metabolic process"/>
    <property type="evidence" value="ECO:0007669"/>
    <property type="project" value="InterPro"/>
</dbReference>
<dbReference type="Pfam" id="PF22422">
    <property type="entry name" value="MGH1-like_GH"/>
    <property type="match status" value="1"/>
</dbReference>
<dbReference type="Pfam" id="PF03633">
    <property type="entry name" value="Glyco_hydro_65C"/>
    <property type="match status" value="1"/>
</dbReference>